<reference evidence="2" key="1">
    <citation type="submission" date="2022-08" db="EMBL/GenBank/DDBJ databases">
        <title>Genomic Encyclopedia of Type Strains, Phase V (KMG-V): Genome sequencing to study the core and pangenomes of soil and plant-associated prokaryotes.</title>
        <authorList>
            <person name="Whitman W."/>
        </authorList>
    </citation>
    <scope>NUCLEOTIDE SEQUENCE</scope>
    <source>
        <strain evidence="2">SP3012</strain>
    </source>
</reference>
<dbReference type="Proteomes" id="UP001155040">
    <property type="component" value="Unassembled WGS sequence"/>
</dbReference>
<dbReference type="EMBL" id="JANUBF010000015">
    <property type="protein sequence ID" value="MCS4037234.1"/>
    <property type="molecule type" value="Genomic_DNA"/>
</dbReference>
<accession>A0A9X2UN88</accession>
<comment type="caution">
    <text evidence="2">The sequence shown here is derived from an EMBL/GenBank/DDBJ whole genome shotgun (WGS) entry which is preliminary data.</text>
</comment>
<organism evidence="2 3">
    <name type="scientific">Salinibacter ruber</name>
    <dbReference type="NCBI Taxonomy" id="146919"/>
    <lineage>
        <taxon>Bacteria</taxon>
        <taxon>Pseudomonadati</taxon>
        <taxon>Rhodothermota</taxon>
        <taxon>Rhodothermia</taxon>
        <taxon>Rhodothermales</taxon>
        <taxon>Salinibacteraceae</taxon>
        <taxon>Salinibacter</taxon>
    </lineage>
</organism>
<dbReference type="AlphaFoldDB" id="A0A9X2UN88"/>
<protein>
    <submittedName>
        <fullName evidence="2">Transposase</fullName>
    </submittedName>
</protein>
<gene>
    <name evidence="2" type="ORF">GGQ01_002314</name>
</gene>
<evidence type="ECO:0000313" key="2">
    <source>
        <dbReference type="EMBL" id="MCS4037234.1"/>
    </source>
</evidence>
<dbReference type="Pfam" id="PF13340">
    <property type="entry name" value="DUF4096"/>
    <property type="match status" value="1"/>
</dbReference>
<proteinExistence type="predicted"/>
<evidence type="ECO:0000259" key="1">
    <source>
        <dbReference type="Pfam" id="PF13340"/>
    </source>
</evidence>
<dbReference type="RefSeq" id="WP_103017493.1">
    <property type="nucleotide sequence ID" value="NZ_JACIFC010000026.1"/>
</dbReference>
<evidence type="ECO:0000313" key="3">
    <source>
        <dbReference type="Proteomes" id="UP001155040"/>
    </source>
</evidence>
<sequence>MGAESKWIEPILDRFRFDVHGPRDLLNAVFYILKTGSQWRMLLSDYPPWRAAHYDFRKWRRLSALLVEGSASCWGAAC</sequence>
<name>A0A9X2UN88_9BACT</name>
<feature type="domain" description="Insertion element IS402-like" evidence="1">
    <location>
        <begin position="18"/>
        <end position="61"/>
    </location>
</feature>
<dbReference type="InterPro" id="IPR025161">
    <property type="entry name" value="IS402-like_dom"/>
</dbReference>